<dbReference type="Gene3D" id="3.90.180.10">
    <property type="entry name" value="Medium-chain alcohol dehydrogenases, catalytic domain"/>
    <property type="match status" value="1"/>
</dbReference>
<dbReference type="PANTHER" id="PTHR44154">
    <property type="entry name" value="QUINONE OXIDOREDUCTASE"/>
    <property type="match status" value="1"/>
</dbReference>
<dbReference type="Pfam" id="PF08240">
    <property type="entry name" value="ADH_N"/>
    <property type="match status" value="1"/>
</dbReference>
<dbReference type="PANTHER" id="PTHR44154:SF1">
    <property type="entry name" value="QUINONE OXIDOREDUCTASE"/>
    <property type="match status" value="1"/>
</dbReference>
<gene>
    <name evidence="4" type="ORF">ACFFNX_00995</name>
</gene>
<organism evidence="4 5">
    <name type="scientific">Actinoallomurus acaciae</name>
    <dbReference type="NCBI Taxonomy" id="502577"/>
    <lineage>
        <taxon>Bacteria</taxon>
        <taxon>Bacillati</taxon>
        <taxon>Actinomycetota</taxon>
        <taxon>Actinomycetes</taxon>
        <taxon>Streptosporangiales</taxon>
        <taxon>Thermomonosporaceae</taxon>
        <taxon>Actinoallomurus</taxon>
    </lineage>
</organism>
<evidence type="ECO:0000259" key="3">
    <source>
        <dbReference type="Pfam" id="PF08240"/>
    </source>
</evidence>
<reference evidence="4 5" key="1">
    <citation type="submission" date="2024-09" db="EMBL/GenBank/DDBJ databases">
        <authorList>
            <person name="Sun Q."/>
            <person name="Mori K."/>
        </authorList>
    </citation>
    <scope>NUCLEOTIDE SEQUENCE [LARGE SCALE GENOMIC DNA]</scope>
    <source>
        <strain evidence="4 5">TBRC 0563</strain>
    </source>
</reference>
<evidence type="ECO:0000256" key="2">
    <source>
        <dbReference type="SAM" id="MobiDB-lite"/>
    </source>
</evidence>
<name>A0ABV5Y6Y0_9ACTN</name>
<evidence type="ECO:0000256" key="1">
    <source>
        <dbReference type="ARBA" id="ARBA00022857"/>
    </source>
</evidence>
<feature type="non-terminal residue" evidence="4">
    <location>
        <position position="132"/>
    </location>
</feature>
<keyword evidence="1" id="KW-0521">NADP</keyword>
<proteinExistence type="predicted"/>
<dbReference type="Proteomes" id="UP001589627">
    <property type="component" value="Unassembled WGS sequence"/>
</dbReference>
<dbReference type="RefSeq" id="WP_378193514.1">
    <property type="nucleotide sequence ID" value="NZ_JBHLZP010000002.1"/>
</dbReference>
<dbReference type="InterPro" id="IPR013154">
    <property type="entry name" value="ADH-like_N"/>
</dbReference>
<protein>
    <submittedName>
        <fullName evidence="4">Alcohol dehydrogenase catalytic domain-containing protein</fullName>
    </submittedName>
</protein>
<accession>A0ABV5Y6Y0</accession>
<dbReference type="InterPro" id="IPR051603">
    <property type="entry name" value="Zinc-ADH_QOR/CCCR"/>
</dbReference>
<feature type="domain" description="Alcohol dehydrogenase-like N-terminal" evidence="3">
    <location>
        <begin position="26"/>
        <end position="114"/>
    </location>
</feature>
<evidence type="ECO:0000313" key="5">
    <source>
        <dbReference type="Proteomes" id="UP001589627"/>
    </source>
</evidence>
<feature type="region of interest" description="Disordered" evidence="2">
    <location>
        <begin position="1"/>
        <end position="26"/>
    </location>
</feature>
<comment type="caution">
    <text evidence="4">The sequence shown here is derived from an EMBL/GenBank/DDBJ whole genome shotgun (WGS) entry which is preliminary data.</text>
</comment>
<evidence type="ECO:0000313" key="4">
    <source>
        <dbReference type="EMBL" id="MFB9830768.1"/>
    </source>
</evidence>
<dbReference type="InterPro" id="IPR011032">
    <property type="entry name" value="GroES-like_sf"/>
</dbReference>
<dbReference type="SUPFAM" id="SSF50129">
    <property type="entry name" value="GroES-like"/>
    <property type="match status" value="1"/>
</dbReference>
<sequence length="132" mass="13397">MKATVYRDNGGPDVLQLVDRDPPVPGPGEVRVRVAVSGVNPADWQARSGATGPMGFPEVTPHLDGAGAIDAVGEGGDQERVGQRVWLYMAAAGRPTGTAAEFTVVPAEQAVPLPGEVGFDVGAALGVPALTA</sequence>
<dbReference type="EMBL" id="JBHLZP010000002">
    <property type="protein sequence ID" value="MFB9830768.1"/>
    <property type="molecule type" value="Genomic_DNA"/>
</dbReference>
<keyword evidence="5" id="KW-1185">Reference proteome</keyword>